<keyword evidence="1" id="KW-0732">Signal</keyword>
<dbReference type="AlphaFoldDB" id="A0AAW0AJ89"/>
<sequence>MAGSLSVSSSAISYLLAAVSAPALHACRILDKRECSELCSCSTHLLKPPFSLYPNARLSNLHLLVVTDNDVSLKGSM</sequence>
<evidence type="ECO:0000313" key="2">
    <source>
        <dbReference type="EMBL" id="KAK7013240.1"/>
    </source>
</evidence>
<dbReference type="Proteomes" id="UP001362999">
    <property type="component" value="Unassembled WGS sequence"/>
</dbReference>
<evidence type="ECO:0008006" key="4">
    <source>
        <dbReference type="Google" id="ProtNLM"/>
    </source>
</evidence>
<dbReference type="EMBL" id="JAWWNJ010000060">
    <property type="protein sequence ID" value="KAK7013240.1"/>
    <property type="molecule type" value="Genomic_DNA"/>
</dbReference>
<reference evidence="2 3" key="1">
    <citation type="journal article" date="2024" name="J Genomics">
        <title>Draft genome sequencing and assembly of Favolaschia claudopus CIRM-BRFM 2984 isolated from oak limbs.</title>
        <authorList>
            <person name="Navarro D."/>
            <person name="Drula E."/>
            <person name="Chaduli D."/>
            <person name="Cazenave R."/>
            <person name="Ahrendt S."/>
            <person name="Wang J."/>
            <person name="Lipzen A."/>
            <person name="Daum C."/>
            <person name="Barry K."/>
            <person name="Grigoriev I.V."/>
            <person name="Favel A."/>
            <person name="Rosso M.N."/>
            <person name="Martin F."/>
        </authorList>
    </citation>
    <scope>NUCLEOTIDE SEQUENCE [LARGE SCALE GENOMIC DNA]</scope>
    <source>
        <strain evidence="2 3">CIRM-BRFM 2984</strain>
    </source>
</reference>
<protein>
    <recommendedName>
        <fullName evidence="4">Secreted protein</fullName>
    </recommendedName>
</protein>
<gene>
    <name evidence="2" type="ORF">R3P38DRAFT_3006587</name>
</gene>
<evidence type="ECO:0000256" key="1">
    <source>
        <dbReference type="SAM" id="SignalP"/>
    </source>
</evidence>
<organism evidence="2 3">
    <name type="scientific">Favolaschia claudopus</name>
    <dbReference type="NCBI Taxonomy" id="2862362"/>
    <lineage>
        <taxon>Eukaryota</taxon>
        <taxon>Fungi</taxon>
        <taxon>Dikarya</taxon>
        <taxon>Basidiomycota</taxon>
        <taxon>Agaricomycotina</taxon>
        <taxon>Agaricomycetes</taxon>
        <taxon>Agaricomycetidae</taxon>
        <taxon>Agaricales</taxon>
        <taxon>Marasmiineae</taxon>
        <taxon>Mycenaceae</taxon>
        <taxon>Favolaschia</taxon>
    </lineage>
</organism>
<name>A0AAW0AJ89_9AGAR</name>
<feature type="chain" id="PRO_5043575420" description="Secreted protein" evidence="1">
    <location>
        <begin position="27"/>
        <end position="77"/>
    </location>
</feature>
<comment type="caution">
    <text evidence="2">The sequence shown here is derived from an EMBL/GenBank/DDBJ whole genome shotgun (WGS) entry which is preliminary data.</text>
</comment>
<evidence type="ECO:0000313" key="3">
    <source>
        <dbReference type="Proteomes" id="UP001362999"/>
    </source>
</evidence>
<feature type="signal peptide" evidence="1">
    <location>
        <begin position="1"/>
        <end position="26"/>
    </location>
</feature>
<accession>A0AAW0AJ89</accession>
<keyword evidence="3" id="KW-1185">Reference proteome</keyword>
<proteinExistence type="predicted"/>